<gene>
    <name evidence="7" type="ORF">Salmuc_04385</name>
</gene>
<keyword evidence="5" id="KW-0732">Signal</keyword>
<evidence type="ECO:0000256" key="1">
    <source>
        <dbReference type="ARBA" id="ARBA00004442"/>
    </source>
</evidence>
<dbReference type="HOGENOM" id="CLU_016890_9_2_5"/>
<dbReference type="GO" id="GO:0009279">
    <property type="term" value="C:cell outer membrane"/>
    <property type="evidence" value="ECO:0007669"/>
    <property type="project" value="UniProtKB-SubCell"/>
</dbReference>
<name>S9QGR1_9RHOB</name>
<dbReference type="InterPro" id="IPR006665">
    <property type="entry name" value="OmpA-like"/>
</dbReference>
<comment type="subcellular location">
    <subcellularLocation>
        <location evidence="1">Cell outer membrane</location>
    </subcellularLocation>
</comment>
<evidence type="ECO:0000256" key="4">
    <source>
        <dbReference type="PROSITE-ProRule" id="PRU00473"/>
    </source>
</evidence>
<organism evidence="7 8">
    <name type="scientific">Salipiger mucosus DSM 16094</name>
    <dbReference type="NCBI Taxonomy" id="1123237"/>
    <lineage>
        <taxon>Bacteria</taxon>
        <taxon>Pseudomonadati</taxon>
        <taxon>Pseudomonadota</taxon>
        <taxon>Alphaproteobacteria</taxon>
        <taxon>Rhodobacterales</taxon>
        <taxon>Roseobacteraceae</taxon>
        <taxon>Salipiger</taxon>
    </lineage>
</organism>
<evidence type="ECO:0000259" key="6">
    <source>
        <dbReference type="PROSITE" id="PS51123"/>
    </source>
</evidence>
<dbReference type="eggNOG" id="COG2885">
    <property type="taxonomic scope" value="Bacteria"/>
</dbReference>
<dbReference type="Gene3D" id="3.30.1330.60">
    <property type="entry name" value="OmpA-like domain"/>
    <property type="match status" value="1"/>
</dbReference>
<dbReference type="InterPro" id="IPR050330">
    <property type="entry name" value="Bact_OuterMem_StrucFunc"/>
</dbReference>
<feature type="chain" id="PRO_5004555277" evidence="5">
    <location>
        <begin position="27"/>
        <end position="225"/>
    </location>
</feature>
<keyword evidence="8" id="KW-1185">Reference proteome</keyword>
<proteinExistence type="predicted"/>
<comment type="caution">
    <text evidence="7">The sequence shown here is derived from an EMBL/GenBank/DDBJ whole genome shotgun (WGS) entry which is preliminary data.</text>
</comment>
<dbReference type="SUPFAM" id="SSF103088">
    <property type="entry name" value="OmpA-like"/>
    <property type="match status" value="1"/>
</dbReference>
<accession>S9QGR1</accession>
<dbReference type="OrthoDB" id="9810367at2"/>
<dbReference type="InterPro" id="IPR006664">
    <property type="entry name" value="OMP_bac"/>
</dbReference>
<evidence type="ECO:0000256" key="5">
    <source>
        <dbReference type="SAM" id="SignalP"/>
    </source>
</evidence>
<keyword evidence="3" id="KW-0998">Cell outer membrane</keyword>
<feature type="signal peptide" evidence="5">
    <location>
        <begin position="1"/>
        <end position="26"/>
    </location>
</feature>
<protein>
    <submittedName>
        <fullName evidence="7">Outer membrane lipoprotein, OmpA family</fullName>
    </submittedName>
</protein>
<evidence type="ECO:0000313" key="7">
    <source>
        <dbReference type="EMBL" id="EPX78803.1"/>
    </source>
</evidence>
<keyword evidence="7" id="KW-0449">Lipoprotein</keyword>
<evidence type="ECO:0000313" key="8">
    <source>
        <dbReference type="Proteomes" id="UP000015347"/>
    </source>
</evidence>
<reference evidence="8" key="1">
    <citation type="journal article" date="2014" name="Stand. Genomic Sci.">
        <title>Genome sequence of the exopolysaccharide-producing Salipiger mucosus type strain (DSM 16094(T)), a moderately halophilic member of the Roseobacter clade.</title>
        <authorList>
            <person name="Riedel T."/>
            <person name="Spring S."/>
            <person name="Fiebig A."/>
            <person name="Petersen J."/>
            <person name="Kyrpides N.C."/>
            <person name="Goker M."/>
            <person name="Klenk H.P."/>
        </authorList>
    </citation>
    <scope>NUCLEOTIDE SEQUENCE [LARGE SCALE GENOMIC DNA]</scope>
    <source>
        <strain evidence="8">DSM 16094</strain>
    </source>
</reference>
<dbReference type="PRINTS" id="PR01021">
    <property type="entry name" value="OMPADOMAIN"/>
</dbReference>
<dbReference type="Proteomes" id="UP000015347">
    <property type="component" value="Unassembled WGS sequence"/>
</dbReference>
<evidence type="ECO:0000256" key="2">
    <source>
        <dbReference type="ARBA" id="ARBA00023136"/>
    </source>
</evidence>
<evidence type="ECO:0000256" key="3">
    <source>
        <dbReference type="ARBA" id="ARBA00023237"/>
    </source>
</evidence>
<keyword evidence="2 4" id="KW-0472">Membrane</keyword>
<dbReference type="PROSITE" id="PS51123">
    <property type="entry name" value="OMPA_2"/>
    <property type="match status" value="1"/>
</dbReference>
<dbReference type="Pfam" id="PF00691">
    <property type="entry name" value="OmpA"/>
    <property type="match status" value="1"/>
</dbReference>
<dbReference type="AlphaFoldDB" id="S9QGR1"/>
<dbReference type="CDD" id="cd07185">
    <property type="entry name" value="OmpA_C-like"/>
    <property type="match status" value="1"/>
</dbReference>
<dbReference type="PANTHER" id="PTHR30329:SF21">
    <property type="entry name" value="LIPOPROTEIN YIAD-RELATED"/>
    <property type="match status" value="1"/>
</dbReference>
<dbReference type="InterPro" id="IPR036737">
    <property type="entry name" value="OmpA-like_sf"/>
</dbReference>
<dbReference type="EMBL" id="APVH01000038">
    <property type="protein sequence ID" value="EPX78803.1"/>
    <property type="molecule type" value="Genomic_DNA"/>
</dbReference>
<feature type="domain" description="OmpA-like" evidence="6">
    <location>
        <begin position="68"/>
        <end position="204"/>
    </location>
</feature>
<sequence>MQGQSMIRISLALASLGLIGACSVSNDPTTRQFYEEAGSITDNGDFGNATMNNTQIMNGEKAYVYDLSKRFADEVTSTVTFAFNSATLEPAAINTLREQANFIRQFPELTFRVYGHTDLVGSQAYNKALGLRRAQAVVRFLASQGISTSRLEAVVSYGEQQPLIFTETRERRNRRTVTEVSGWVAGHPTVLDGRYAEVIYRDYVRSAEPRSTLTGITGGDFRPDS</sequence>
<dbReference type="PANTHER" id="PTHR30329">
    <property type="entry name" value="STATOR ELEMENT OF FLAGELLAR MOTOR COMPLEX"/>
    <property type="match status" value="1"/>
</dbReference>
<dbReference type="STRING" id="1123237.Salmuc_04385"/>